<dbReference type="InterPro" id="IPR012340">
    <property type="entry name" value="NA-bd_OB-fold"/>
</dbReference>
<protein>
    <submittedName>
        <fullName evidence="2">Exoribonuclease R</fullName>
    </submittedName>
</protein>
<dbReference type="GO" id="GO:0000175">
    <property type="term" value="F:3'-5'-RNA exonuclease activity"/>
    <property type="evidence" value="ECO:0007669"/>
    <property type="project" value="TreeGrafter"/>
</dbReference>
<sequence length="475" mass="50744">MPIRRLVARTSLTQLEHRFAEIRSDEGIHEERSAGVLAELARGGRDEEPAHIEGKRDDLTDVSFVTIDPEGSTDLDQAVLVEVDGQGWRVRYAIADVAAHVVPGGAIDTEAWARVETTYCPDERIGLHPLAMSEGYASLLPGQRTKAVVWDLGVDAAGELRTIDMRRAWVRSTHKYSYEQLTTAPPKDAMQLLTNLKKLGDARRSSLARAGAVSLPKPSQEVVRKGDELTLEFRAGRPIEDDNAQVSLLTGSAAARLMLEAGVGVLRTMPPASEAALQRLRHQAAALGVEWAPDESYAHVLTTLNAESPRGAAFLTAAVSLFRGAAWQPFDVAGGMPVPDPVTHGALSAPYAHVTAPLRRLVDRYGTEVCLAHAAGRQVPDWVVTALPGLGTAMETGVRRGSRVDRACVDAVEAAVLAPHVGEMFEGVGLDSNTVQLSAPAVVAKCSGTVTVGRRQHVRLVSADAATGPKFEAAS</sequence>
<dbReference type="PANTHER" id="PTHR23355:SF42">
    <property type="entry name" value="RIBONUCLEASE II, CHLOROPLASTIC_MITOCHONDRIAL"/>
    <property type="match status" value="1"/>
</dbReference>
<dbReference type="EMBL" id="JACBZO010000001">
    <property type="protein sequence ID" value="NYI41435.1"/>
    <property type="molecule type" value="Genomic_DNA"/>
</dbReference>
<evidence type="ECO:0000259" key="1">
    <source>
        <dbReference type="SMART" id="SM00955"/>
    </source>
</evidence>
<keyword evidence="3" id="KW-1185">Reference proteome</keyword>
<dbReference type="GO" id="GO:0003723">
    <property type="term" value="F:RNA binding"/>
    <property type="evidence" value="ECO:0007669"/>
    <property type="project" value="InterPro"/>
</dbReference>
<dbReference type="SMART" id="SM00955">
    <property type="entry name" value="RNB"/>
    <property type="match status" value="1"/>
</dbReference>
<comment type="caution">
    <text evidence="2">The sequence shown here is derived from an EMBL/GenBank/DDBJ whole genome shotgun (WGS) entry which is preliminary data.</text>
</comment>
<evidence type="ECO:0000313" key="3">
    <source>
        <dbReference type="Proteomes" id="UP000547973"/>
    </source>
</evidence>
<dbReference type="Proteomes" id="UP000547973">
    <property type="component" value="Unassembled WGS sequence"/>
</dbReference>
<evidence type="ECO:0000313" key="2">
    <source>
        <dbReference type="EMBL" id="NYI41435.1"/>
    </source>
</evidence>
<dbReference type="InterPro" id="IPR050180">
    <property type="entry name" value="RNR_Ribonuclease"/>
</dbReference>
<name>A0A7Y9ZAW3_9MICO</name>
<organism evidence="2 3">
    <name type="scientific">Demequina lutea</name>
    <dbReference type="NCBI Taxonomy" id="431489"/>
    <lineage>
        <taxon>Bacteria</taxon>
        <taxon>Bacillati</taxon>
        <taxon>Actinomycetota</taxon>
        <taxon>Actinomycetes</taxon>
        <taxon>Micrococcales</taxon>
        <taxon>Demequinaceae</taxon>
        <taxon>Demequina</taxon>
    </lineage>
</organism>
<proteinExistence type="predicted"/>
<dbReference type="AlphaFoldDB" id="A0A7Y9ZAW3"/>
<dbReference type="GO" id="GO:0006402">
    <property type="term" value="P:mRNA catabolic process"/>
    <property type="evidence" value="ECO:0007669"/>
    <property type="project" value="TreeGrafter"/>
</dbReference>
<dbReference type="RefSeq" id="WP_179397830.1">
    <property type="nucleotide sequence ID" value="NZ_JACBZO010000001.1"/>
</dbReference>
<dbReference type="PANTHER" id="PTHR23355">
    <property type="entry name" value="RIBONUCLEASE"/>
    <property type="match status" value="1"/>
</dbReference>
<dbReference type="Pfam" id="PF00773">
    <property type="entry name" value="RNB"/>
    <property type="match status" value="1"/>
</dbReference>
<dbReference type="SUPFAM" id="SSF50249">
    <property type="entry name" value="Nucleic acid-binding proteins"/>
    <property type="match status" value="1"/>
</dbReference>
<dbReference type="GO" id="GO:0000932">
    <property type="term" value="C:P-body"/>
    <property type="evidence" value="ECO:0007669"/>
    <property type="project" value="TreeGrafter"/>
</dbReference>
<feature type="domain" description="RNB" evidence="1">
    <location>
        <begin position="56"/>
        <end position="376"/>
    </location>
</feature>
<dbReference type="InterPro" id="IPR040596">
    <property type="entry name" value="RNase_II_C_S1"/>
</dbReference>
<accession>A0A7Y9ZAW3</accession>
<dbReference type="Pfam" id="PF18614">
    <property type="entry name" value="RNase_II_C_S1"/>
    <property type="match status" value="1"/>
</dbReference>
<gene>
    <name evidence="2" type="ORF">BKA03_001554</name>
</gene>
<dbReference type="InterPro" id="IPR001900">
    <property type="entry name" value="RNase_II/R"/>
</dbReference>
<reference evidence="2 3" key="1">
    <citation type="submission" date="2020-07" db="EMBL/GenBank/DDBJ databases">
        <title>Sequencing the genomes of 1000 actinobacteria strains.</title>
        <authorList>
            <person name="Klenk H.-P."/>
        </authorList>
    </citation>
    <scope>NUCLEOTIDE SEQUENCE [LARGE SCALE GENOMIC DNA]</scope>
    <source>
        <strain evidence="2 3">DSM 19970</strain>
    </source>
</reference>